<sequence length="200" mass="22706">MQDTTGQDPELPELQIDSEISQESNQDLLERENSIRLQKQAVFVYSIILVVGGIILWIVSLVWTANGHIFDFGVVAFIFAIITGVLGIYCVGKENNVGNDKKVSGNKANNQTDLHKRHFKKHLCNVHCVLLPISHIMIVLSYAVNVIKQTDGGYRIYSLIFAVTWGLSSIWTIQASLRFRSTLYQEKYEKLVNTEQHDRL</sequence>
<dbReference type="SUPFAM" id="SSF81665">
    <property type="entry name" value="Calcium ATPase, transmembrane domain M"/>
    <property type="match status" value="1"/>
</dbReference>
<dbReference type="AlphaFoldDB" id="X6P2K0"/>
<name>X6P2K0_RETFI</name>
<keyword evidence="1" id="KW-0472">Membrane</keyword>
<keyword evidence="1" id="KW-0812">Transmembrane</keyword>
<accession>X6P2K0</accession>
<feature type="transmembrane region" description="Helical" evidence="1">
    <location>
        <begin position="69"/>
        <end position="92"/>
    </location>
</feature>
<organism evidence="2 3">
    <name type="scientific">Reticulomyxa filosa</name>
    <dbReference type="NCBI Taxonomy" id="46433"/>
    <lineage>
        <taxon>Eukaryota</taxon>
        <taxon>Sar</taxon>
        <taxon>Rhizaria</taxon>
        <taxon>Retaria</taxon>
        <taxon>Foraminifera</taxon>
        <taxon>Monothalamids</taxon>
        <taxon>Reticulomyxidae</taxon>
        <taxon>Reticulomyxa</taxon>
    </lineage>
</organism>
<feature type="transmembrane region" description="Helical" evidence="1">
    <location>
        <begin position="123"/>
        <end position="144"/>
    </location>
</feature>
<protein>
    <submittedName>
        <fullName evidence="2">Uncharacterized protein</fullName>
    </submittedName>
</protein>
<dbReference type="InterPro" id="IPR023298">
    <property type="entry name" value="ATPase_P-typ_TM_dom_sf"/>
</dbReference>
<evidence type="ECO:0000256" key="1">
    <source>
        <dbReference type="SAM" id="Phobius"/>
    </source>
</evidence>
<feature type="transmembrane region" description="Helical" evidence="1">
    <location>
        <begin position="156"/>
        <end position="177"/>
    </location>
</feature>
<proteinExistence type="predicted"/>
<dbReference type="EMBL" id="ASPP01003933">
    <property type="protein sequence ID" value="ETO32785.1"/>
    <property type="molecule type" value="Genomic_DNA"/>
</dbReference>
<feature type="transmembrane region" description="Helical" evidence="1">
    <location>
        <begin position="41"/>
        <end position="63"/>
    </location>
</feature>
<keyword evidence="1" id="KW-1133">Transmembrane helix</keyword>
<evidence type="ECO:0000313" key="3">
    <source>
        <dbReference type="Proteomes" id="UP000023152"/>
    </source>
</evidence>
<gene>
    <name evidence="2" type="ORF">RFI_04332</name>
</gene>
<reference evidence="2 3" key="1">
    <citation type="journal article" date="2013" name="Curr. Biol.">
        <title>The Genome of the Foraminiferan Reticulomyxa filosa.</title>
        <authorList>
            <person name="Glockner G."/>
            <person name="Hulsmann N."/>
            <person name="Schleicher M."/>
            <person name="Noegel A.A."/>
            <person name="Eichinger L."/>
            <person name="Gallinger C."/>
            <person name="Pawlowski J."/>
            <person name="Sierra R."/>
            <person name="Euteneuer U."/>
            <person name="Pillet L."/>
            <person name="Moustafa A."/>
            <person name="Platzer M."/>
            <person name="Groth M."/>
            <person name="Szafranski K."/>
            <person name="Schliwa M."/>
        </authorList>
    </citation>
    <scope>NUCLEOTIDE SEQUENCE [LARGE SCALE GENOMIC DNA]</scope>
</reference>
<keyword evidence="3" id="KW-1185">Reference proteome</keyword>
<evidence type="ECO:0000313" key="2">
    <source>
        <dbReference type="EMBL" id="ETO32785.1"/>
    </source>
</evidence>
<comment type="caution">
    <text evidence="2">The sequence shown here is derived from an EMBL/GenBank/DDBJ whole genome shotgun (WGS) entry which is preliminary data.</text>
</comment>
<dbReference type="Proteomes" id="UP000023152">
    <property type="component" value="Unassembled WGS sequence"/>
</dbReference>